<keyword evidence="2" id="KW-1185">Reference proteome</keyword>
<protein>
    <submittedName>
        <fullName evidence="1">Carboxylesterase family protein</fullName>
    </submittedName>
</protein>
<gene>
    <name evidence="1" type="ORF">V2W30_33715</name>
</gene>
<accession>A0ACD5AKQ2</accession>
<evidence type="ECO:0000313" key="2">
    <source>
        <dbReference type="Proteomes" id="UP001432251"/>
    </source>
</evidence>
<evidence type="ECO:0000313" key="1">
    <source>
        <dbReference type="EMBL" id="WWQ67801.1"/>
    </source>
</evidence>
<dbReference type="EMBL" id="CP146022">
    <property type="protein sequence ID" value="WWQ67801.1"/>
    <property type="molecule type" value="Genomic_DNA"/>
</dbReference>
<proteinExistence type="predicted"/>
<sequence length="250" mass="27125">MRDATDALIRDLPSYAGRWGRVAHTLTPFSPVVDGEVLPEDPWTALAAGAARDVHLMVGHNRDEYRLFTVLAGRYGATTADEASLALRRFGPGPQAEDDYRAAYPSADPSALQELVMSDWLFRMPSQRLAEAQAAGGGTAYLYELAWRSPTLGAAHALDVPLVFGTLDNDFSRMFFGGGAPAEAVALSAEMGEAWTAFAEHGQPGWAPYLPGERLTRIFDAPSTTASYPQESSRRIWEKHAFDPLGLDPA</sequence>
<organism evidence="1 2">
    <name type="scientific">Streptomyces citrinus</name>
    <dbReference type="NCBI Taxonomy" id="3118173"/>
    <lineage>
        <taxon>Bacteria</taxon>
        <taxon>Bacillati</taxon>
        <taxon>Actinomycetota</taxon>
        <taxon>Actinomycetes</taxon>
        <taxon>Kitasatosporales</taxon>
        <taxon>Streptomycetaceae</taxon>
        <taxon>Streptomyces</taxon>
    </lineage>
</organism>
<name>A0ACD5AKQ2_9ACTN</name>
<dbReference type="Proteomes" id="UP001432251">
    <property type="component" value="Chromosome"/>
</dbReference>
<reference evidence="1" key="1">
    <citation type="journal article" date="2025" name="Int. J. Syst. Evol. Microbiol.">
        <title>Streptomyces citrinus sp. nov., with yellow diffusible pigment.</title>
        <authorList>
            <person name="He Y."/>
            <person name="Yang E."/>
            <person name="Xu J."/>
            <person name="Sun Y."/>
            <person name="Sun L."/>
        </authorList>
    </citation>
    <scope>NUCLEOTIDE SEQUENCE</scope>
    <source>
        <strain evidence="1">Q6</strain>
    </source>
</reference>